<protein>
    <recommendedName>
        <fullName evidence="2">LEM domain-containing protein</fullName>
    </recommendedName>
</protein>
<keyword evidence="1" id="KW-1133">Transmembrane helix</keyword>
<comment type="caution">
    <text evidence="3">The sequence shown here is derived from an EMBL/GenBank/DDBJ whole genome shotgun (WGS) entry which is preliminary data.</text>
</comment>
<dbReference type="SUPFAM" id="SSF63451">
    <property type="entry name" value="LEM domain"/>
    <property type="match status" value="1"/>
</dbReference>
<name>A0A0V1FBZ8_TRIPS</name>
<evidence type="ECO:0000259" key="2">
    <source>
        <dbReference type="PROSITE" id="PS50954"/>
    </source>
</evidence>
<organism evidence="3 4">
    <name type="scientific">Trichinella pseudospiralis</name>
    <name type="common">Parasitic roundworm</name>
    <dbReference type="NCBI Taxonomy" id="6337"/>
    <lineage>
        <taxon>Eukaryota</taxon>
        <taxon>Metazoa</taxon>
        <taxon>Ecdysozoa</taxon>
        <taxon>Nematoda</taxon>
        <taxon>Enoplea</taxon>
        <taxon>Dorylaimia</taxon>
        <taxon>Trichinellida</taxon>
        <taxon>Trichinellidae</taxon>
        <taxon>Trichinella</taxon>
    </lineage>
</organism>
<feature type="domain" description="LEM" evidence="2">
    <location>
        <begin position="3"/>
        <end position="47"/>
    </location>
</feature>
<keyword evidence="1" id="KW-0812">Transmembrane</keyword>
<gene>
    <name evidence="3" type="ORF">T4D_3694</name>
</gene>
<proteinExistence type="predicted"/>
<feature type="transmembrane region" description="Helical" evidence="1">
    <location>
        <begin position="131"/>
        <end position="154"/>
    </location>
</feature>
<dbReference type="InterPro" id="IPR011015">
    <property type="entry name" value="LEM/LEM-like_dom_sf"/>
</dbReference>
<keyword evidence="1" id="KW-0472">Membrane</keyword>
<dbReference type="InterPro" id="IPR003887">
    <property type="entry name" value="LEM_dom"/>
</dbReference>
<dbReference type="Pfam" id="PF03020">
    <property type="entry name" value="LEM"/>
    <property type="match status" value="1"/>
</dbReference>
<evidence type="ECO:0000256" key="1">
    <source>
        <dbReference type="SAM" id="Phobius"/>
    </source>
</evidence>
<reference evidence="3 4" key="1">
    <citation type="submission" date="2015-01" db="EMBL/GenBank/DDBJ databases">
        <title>Evolution of Trichinella species and genotypes.</title>
        <authorList>
            <person name="Korhonen P.K."/>
            <person name="Edoardo P."/>
            <person name="Giuseppe L.R."/>
            <person name="Gasser R.B."/>
        </authorList>
    </citation>
    <scope>NUCLEOTIDE SEQUENCE [LARGE SCALE GENOMIC DNA]</scope>
    <source>
        <strain evidence="3">ISS470</strain>
    </source>
</reference>
<evidence type="ECO:0000313" key="4">
    <source>
        <dbReference type="Proteomes" id="UP000054995"/>
    </source>
</evidence>
<dbReference type="PROSITE" id="PS50954">
    <property type="entry name" value="LEM"/>
    <property type="match status" value="1"/>
</dbReference>
<dbReference type="Proteomes" id="UP000054995">
    <property type="component" value="Unassembled WGS sequence"/>
</dbReference>
<evidence type="ECO:0000313" key="3">
    <source>
        <dbReference type="EMBL" id="KRY83531.1"/>
    </source>
</evidence>
<accession>A0A0V1FBZ8</accession>
<keyword evidence="4" id="KW-1185">Reference proteome</keyword>
<sequence>MAKKSVKPQDDDMLLRELREYGIKSGPITDSTRELYLKKLAAVIDSMNLDVKIKKEQEEQRLIEQMNNENRMLGSETVRTFENSDPFKITPIQHYGPPPKKRLHHGLIKRRIPVVRNRESNPEPPNMKSSWNAITTGMLAVVVIVFAVFIYMLLYRVNNDT</sequence>
<dbReference type="Gene3D" id="1.10.720.40">
    <property type="match status" value="1"/>
</dbReference>
<dbReference type="OrthoDB" id="6363067at2759"/>
<dbReference type="CDD" id="cd12934">
    <property type="entry name" value="LEM"/>
    <property type="match status" value="1"/>
</dbReference>
<dbReference type="EMBL" id="JYDT01000138">
    <property type="protein sequence ID" value="KRY83531.1"/>
    <property type="molecule type" value="Genomic_DNA"/>
</dbReference>
<dbReference type="AlphaFoldDB" id="A0A0V1FBZ8"/>
<dbReference type="FunFam" id="1.10.720.40:FF:000001">
    <property type="entry name" value="LEM domain containing 2, isoform CRA_a"/>
    <property type="match status" value="1"/>
</dbReference>
<dbReference type="SMART" id="SM00540">
    <property type="entry name" value="LEM"/>
    <property type="match status" value="1"/>
</dbReference>